<dbReference type="InterPro" id="IPR034660">
    <property type="entry name" value="DinB/YfiT-like"/>
</dbReference>
<dbReference type="SUPFAM" id="SSF109854">
    <property type="entry name" value="DinB/YfiT-like putative metalloenzymes"/>
    <property type="match status" value="1"/>
</dbReference>
<organism evidence="2 3">
    <name type="scientific">Microbacterium rhizosphaerae</name>
    <dbReference type="NCBI Taxonomy" id="1678237"/>
    <lineage>
        <taxon>Bacteria</taxon>
        <taxon>Bacillati</taxon>
        <taxon>Actinomycetota</taxon>
        <taxon>Actinomycetes</taxon>
        <taxon>Micrococcales</taxon>
        <taxon>Microbacteriaceae</taxon>
        <taxon>Microbacterium</taxon>
    </lineage>
</organism>
<accession>A0ABZ0SN20</accession>
<sequence length="168" mass="18879">MFVDDFAQHSKVLHIMTADFARAVPDERWDFTPVPPGSSGRPPAASRLGDGFGPFSKQLRHVVCVRGVHNDALATGKLDWSKKHEHYTGPLEREPLLDALEHEQQELLSLLAEAHPEITIDWDGFPFSLAMFAGDFVQHEAIHHGQWSVYAAVAGFDTPLSWRQSWKL</sequence>
<reference evidence="2 3" key="1">
    <citation type="submission" date="2023-11" db="EMBL/GenBank/DDBJ databases">
        <title>Genome sequence of Microbacterium rhizosphaerae KACC 19337.</title>
        <authorList>
            <person name="Choi H."/>
            <person name="Kim S."/>
            <person name="Kim Y."/>
            <person name="Kwon S.-W."/>
            <person name="Heo J."/>
        </authorList>
    </citation>
    <scope>NUCLEOTIDE SEQUENCE [LARGE SCALE GENOMIC DNA]</scope>
    <source>
        <strain evidence="2 3">KACC 19337</strain>
    </source>
</reference>
<evidence type="ECO:0000259" key="1">
    <source>
        <dbReference type="Pfam" id="PF12867"/>
    </source>
</evidence>
<protein>
    <recommendedName>
        <fullName evidence="1">DinB-like domain-containing protein</fullName>
    </recommendedName>
</protein>
<keyword evidence="3" id="KW-1185">Reference proteome</keyword>
<evidence type="ECO:0000313" key="2">
    <source>
        <dbReference type="EMBL" id="WPR88651.1"/>
    </source>
</evidence>
<dbReference type="EMBL" id="CP139368">
    <property type="protein sequence ID" value="WPR88651.1"/>
    <property type="molecule type" value="Genomic_DNA"/>
</dbReference>
<evidence type="ECO:0000313" key="3">
    <source>
        <dbReference type="Proteomes" id="UP001323798"/>
    </source>
</evidence>
<dbReference type="RefSeq" id="WP_320941370.1">
    <property type="nucleotide sequence ID" value="NZ_BAABEU010000006.1"/>
</dbReference>
<dbReference type="Gene3D" id="1.20.120.450">
    <property type="entry name" value="dinb family like domain"/>
    <property type="match status" value="1"/>
</dbReference>
<dbReference type="Pfam" id="PF12867">
    <property type="entry name" value="DinB_2"/>
    <property type="match status" value="1"/>
</dbReference>
<proteinExistence type="predicted"/>
<dbReference type="InterPro" id="IPR024775">
    <property type="entry name" value="DinB-like"/>
</dbReference>
<gene>
    <name evidence="2" type="ORF">SM116_12830</name>
</gene>
<feature type="domain" description="DinB-like" evidence="1">
    <location>
        <begin position="17"/>
        <end position="146"/>
    </location>
</feature>
<dbReference type="Proteomes" id="UP001323798">
    <property type="component" value="Chromosome"/>
</dbReference>
<name>A0ABZ0SN20_9MICO</name>